<dbReference type="SFLD" id="SFLDG01135">
    <property type="entry name" value="C1.5.6:_HAD__Beta-PGM__Phospha"/>
    <property type="match status" value="1"/>
</dbReference>
<dbReference type="Proteomes" id="UP001210231">
    <property type="component" value="Unassembled WGS sequence"/>
</dbReference>
<sequence>MSINTVIFDMDGLLIDSEPLWYEAGSELLANYGKRLTYEEYNVTVGLRTKEWIEHWFRYFNLTKADPEEAEKEMIDLVINKVEQKGKILPGVEYIFNYFLKKEFKIGLATSSPLRLADVAINKMGIRPLLQAISSAEFLPFGKPHPQVYLDCAAALGSNPVECLCFEDSFNGMIAAKAAKMKCVVVPHINELKMEKWGAADMKISSLQNFNDILMQRL</sequence>
<evidence type="ECO:0000313" key="1">
    <source>
        <dbReference type="EMBL" id="MDA3613418.1"/>
    </source>
</evidence>
<dbReference type="InterPro" id="IPR023214">
    <property type="entry name" value="HAD_sf"/>
</dbReference>
<dbReference type="InterPro" id="IPR006439">
    <property type="entry name" value="HAD-SF_hydro_IA"/>
</dbReference>
<dbReference type="SFLD" id="SFLDG01129">
    <property type="entry name" value="C1.5:_HAD__Beta-PGM__Phosphata"/>
    <property type="match status" value="1"/>
</dbReference>
<dbReference type="Gene3D" id="1.10.150.240">
    <property type="entry name" value="Putative phosphatase, domain 2"/>
    <property type="match status" value="1"/>
</dbReference>
<dbReference type="RefSeq" id="WP_407029749.1">
    <property type="nucleotide sequence ID" value="NZ_JAQGEF010000001.1"/>
</dbReference>
<dbReference type="GO" id="GO:0003850">
    <property type="term" value="F:2-deoxyglucose-6-phosphatase activity"/>
    <property type="evidence" value="ECO:0007669"/>
    <property type="project" value="UniProtKB-EC"/>
</dbReference>
<keyword evidence="1" id="KW-0378">Hydrolase</keyword>
<dbReference type="GO" id="GO:0050084">
    <property type="term" value="F:mannitol-1-phosphatase activity"/>
    <property type="evidence" value="ECO:0007669"/>
    <property type="project" value="UniProtKB-EC"/>
</dbReference>
<protein>
    <submittedName>
        <fullName evidence="1">Hexitol phosphatase HxpB</fullName>
        <ecNumber evidence="1">3.1.3.22</ecNumber>
        <ecNumber evidence="1">3.1.3.50</ecNumber>
        <ecNumber evidence="1">3.1.3.68</ecNumber>
    </submittedName>
</protein>
<comment type="caution">
    <text evidence="1">The sequence shown here is derived from an EMBL/GenBank/DDBJ whole genome shotgun (WGS) entry which is preliminary data.</text>
</comment>
<dbReference type="EC" id="3.1.3.50" evidence="1"/>
<dbReference type="NCBIfam" id="NF008087">
    <property type="entry name" value="PRK10826.1"/>
    <property type="match status" value="1"/>
</dbReference>
<keyword evidence="2" id="KW-1185">Reference proteome</keyword>
<dbReference type="Pfam" id="PF00702">
    <property type="entry name" value="Hydrolase"/>
    <property type="match status" value="1"/>
</dbReference>
<dbReference type="EC" id="3.1.3.22" evidence="1"/>
<dbReference type="InterPro" id="IPR036412">
    <property type="entry name" value="HAD-like_sf"/>
</dbReference>
<organism evidence="1 2">
    <name type="scientific">Polluticaenibacter yanchengensis</name>
    <dbReference type="NCBI Taxonomy" id="3014562"/>
    <lineage>
        <taxon>Bacteria</taxon>
        <taxon>Pseudomonadati</taxon>
        <taxon>Bacteroidota</taxon>
        <taxon>Chitinophagia</taxon>
        <taxon>Chitinophagales</taxon>
        <taxon>Chitinophagaceae</taxon>
        <taxon>Polluticaenibacter</taxon>
    </lineage>
</organism>
<dbReference type="PANTHER" id="PTHR18901">
    <property type="entry name" value="2-DEOXYGLUCOSE-6-PHOSPHATE PHOSPHATASE 2"/>
    <property type="match status" value="1"/>
</dbReference>
<dbReference type="SUPFAM" id="SSF56784">
    <property type="entry name" value="HAD-like"/>
    <property type="match status" value="1"/>
</dbReference>
<dbReference type="PANTHER" id="PTHR18901:SF38">
    <property type="entry name" value="PSEUDOURIDINE-5'-PHOSPHATASE"/>
    <property type="match status" value="1"/>
</dbReference>
<dbReference type="SFLD" id="SFLDS00003">
    <property type="entry name" value="Haloacid_Dehalogenase"/>
    <property type="match status" value="1"/>
</dbReference>
<reference evidence="1 2" key="1">
    <citation type="submission" date="2022-12" db="EMBL/GenBank/DDBJ databases">
        <title>Chitinophagaceae gen. sp. nov., a new member of the family Chitinophagaceae, isolated from soil in a chemical factory.</title>
        <authorList>
            <person name="Ke Z."/>
        </authorList>
    </citation>
    <scope>NUCLEOTIDE SEQUENCE [LARGE SCALE GENOMIC DNA]</scope>
    <source>
        <strain evidence="1 2">LY-5</strain>
    </source>
</reference>
<dbReference type="Gene3D" id="3.40.50.1000">
    <property type="entry name" value="HAD superfamily/HAD-like"/>
    <property type="match status" value="1"/>
</dbReference>
<proteinExistence type="predicted"/>
<dbReference type="NCBIfam" id="TIGR01509">
    <property type="entry name" value="HAD-SF-IA-v3"/>
    <property type="match status" value="1"/>
</dbReference>
<dbReference type="GO" id="GO:0050286">
    <property type="term" value="F:sorbitol-6-phosphatase activity"/>
    <property type="evidence" value="ECO:0007669"/>
    <property type="project" value="UniProtKB-EC"/>
</dbReference>
<gene>
    <name evidence="1" type="primary">hxpB</name>
    <name evidence="1" type="ORF">O3P16_01250</name>
</gene>
<dbReference type="EMBL" id="JAQGEF010000001">
    <property type="protein sequence ID" value="MDA3613418.1"/>
    <property type="molecule type" value="Genomic_DNA"/>
</dbReference>
<dbReference type="EC" id="3.1.3.68" evidence="1"/>
<accession>A0ABT4UF64</accession>
<evidence type="ECO:0000313" key="2">
    <source>
        <dbReference type="Proteomes" id="UP001210231"/>
    </source>
</evidence>
<name>A0ABT4UF64_9BACT</name>
<dbReference type="InterPro" id="IPR023198">
    <property type="entry name" value="PGP-like_dom2"/>
</dbReference>